<protein>
    <submittedName>
        <fullName evidence="1">DUF4245 domain-containing protein</fullName>
    </submittedName>
</protein>
<evidence type="ECO:0000313" key="1">
    <source>
        <dbReference type="EMBL" id="RKN47285.1"/>
    </source>
</evidence>
<dbReference type="OrthoDB" id="5146801at2"/>
<dbReference type="EMBL" id="RBAL01000001">
    <property type="protein sequence ID" value="RKN47285.1"/>
    <property type="molecule type" value="Genomic_DNA"/>
</dbReference>
<name>A0A3A9ZH12_9ACTN</name>
<dbReference type="InterPro" id="IPR025339">
    <property type="entry name" value="DUF4245"/>
</dbReference>
<organism evidence="1 2">
    <name type="scientific">Streptomyces hoynatensis</name>
    <dbReference type="NCBI Taxonomy" id="1141874"/>
    <lineage>
        <taxon>Bacteria</taxon>
        <taxon>Bacillati</taxon>
        <taxon>Actinomycetota</taxon>
        <taxon>Actinomycetes</taxon>
        <taxon>Kitasatosporales</taxon>
        <taxon>Streptomycetaceae</taxon>
        <taxon>Streptomyces</taxon>
    </lineage>
</organism>
<keyword evidence="2" id="KW-1185">Reference proteome</keyword>
<comment type="caution">
    <text evidence="1">The sequence shown here is derived from an EMBL/GenBank/DDBJ whole genome shotgun (WGS) entry which is preliminary data.</text>
</comment>
<gene>
    <name evidence="1" type="ORF">D7294_02090</name>
</gene>
<proteinExistence type="predicted"/>
<sequence>MVISTALICAAAFVLYFVVVPHDDSDAQVQTVDFQVPALTAARVAPYPLLVPEGLDEGWNATSVSYDPQGEYGATWRVGFLAPDEEYVALAQAPTGTDPAAFISSITHDAQDAGAAETVRGQDWARYEGPKYDALVLRQDEATTIVFGTAGFGELAGFAETLAPGEG</sequence>
<dbReference type="Pfam" id="PF14030">
    <property type="entry name" value="DUF4245"/>
    <property type="match status" value="1"/>
</dbReference>
<dbReference type="AlphaFoldDB" id="A0A3A9ZH12"/>
<dbReference type="Proteomes" id="UP000272474">
    <property type="component" value="Unassembled WGS sequence"/>
</dbReference>
<accession>A0A3A9ZH12</accession>
<reference evidence="1 2" key="1">
    <citation type="journal article" date="2014" name="Int. J. Syst. Evol. Microbiol.">
        <title>Streptomyces hoynatensis sp. nov., isolated from deep marine sediment.</title>
        <authorList>
            <person name="Veyisoglu A."/>
            <person name="Sahin N."/>
        </authorList>
    </citation>
    <scope>NUCLEOTIDE SEQUENCE [LARGE SCALE GENOMIC DNA]</scope>
    <source>
        <strain evidence="1 2">KCTC 29097</strain>
    </source>
</reference>
<evidence type="ECO:0000313" key="2">
    <source>
        <dbReference type="Proteomes" id="UP000272474"/>
    </source>
</evidence>